<organism evidence="2 3">
    <name type="scientific">Crepidotus variabilis</name>
    <dbReference type="NCBI Taxonomy" id="179855"/>
    <lineage>
        <taxon>Eukaryota</taxon>
        <taxon>Fungi</taxon>
        <taxon>Dikarya</taxon>
        <taxon>Basidiomycota</taxon>
        <taxon>Agaricomycotina</taxon>
        <taxon>Agaricomycetes</taxon>
        <taxon>Agaricomycetidae</taxon>
        <taxon>Agaricales</taxon>
        <taxon>Agaricineae</taxon>
        <taxon>Crepidotaceae</taxon>
        <taxon>Crepidotus</taxon>
    </lineage>
</organism>
<comment type="caution">
    <text evidence="2">The sequence shown here is derived from an EMBL/GenBank/DDBJ whole genome shotgun (WGS) entry which is preliminary data.</text>
</comment>
<dbReference type="AlphaFoldDB" id="A0A9P6ECN5"/>
<gene>
    <name evidence="2" type="ORF">CPB83DRAFT_857862</name>
</gene>
<name>A0A9P6ECN5_9AGAR</name>
<evidence type="ECO:0000256" key="1">
    <source>
        <dbReference type="SAM" id="MobiDB-lite"/>
    </source>
</evidence>
<reference evidence="2" key="1">
    <citation type="submission" date="2020-11" db="EMBL/GenBank/DDBJ databases">
        <authorList>
            <consortium name="DOE Joint Genome Institute"/>
            <person name="Ahrendt S."/>
            <person name="Riley R."/>
            <person name="Andreopoulos W."/>
            <person name="Labutti K."/>
            <person name="Pangilinan J."/>
            <person name="Ruiz-Duenas F.J."/>
            <person name="Barrasa J.M."/>
            <person name="Sanchez-Garcia M."/>
            <person name="Camarero S."/>
            <person name="Miyauchi S."/>
            <person name="Serrano A."/>
            <person name="Linde D."/>
            <person name="Babiker R."/>
            <person name="Drula E."/>
            <person name="Ayuso-Fernandez I."/>
            <person name="Pacheco R."/>
            <person name="Padilla G."/>
            <person name="Ferreira P."/>
            <person name="Barriuso J."/>
            <person name="Kellner H."/>
            <person name="Castanera R."/>
            <person name="Alfaro M."/>
            <person name="Ramirez L."/>
            <person name="Pisabarro A.G."/>
            <person name="Kuo A."/>
            <person name="Tritt A."/>
            <person name="Lipzen A."/>
            <person name="He G."/>
            <person name="Yan M."/>
            <person name="Ng V."/>
            <person name="Cullen D."/>
            <person name="Martin F."/>
            <person name="Rosso M.-N."/>
            <person name="Henrissat B."/>
            <person name="Hibbett D."/>
            <person name="Martinez A.T."/>
            <person name="Grigoriev I.V."/>
        </authorList>
    </citation>
    <scope>NUCLEOTIDE SEQUENCE</scope>
    <source>
        <strain evidence="2">CBS 506.95</strain>
    </source>
</reference>
<feature type="region of interest" description="Disordered" evidence="1">
    <location>
        <begin position="32"/>
        <end position="60"/>
    </location>
</feature>
<protein>
    <submittedName>
        <fullName evidence="2">Uncharacterized protein</fullName>
    </submittedName>
</protein>
<accession>A0A9P6ECN5</accession>
<sequence>MSQYPPEEQAQAGNSISLFAGAQNVNITGSQIHVHAPPPVQPSQAQPLPTTAPSVPTQPPHVVYQSQMLHKGRGFPLWYPSPNVNLPVKYRLRGISIGDVGYFTPEGGFEFLFNILLPANHSINGSASNVPKGFVPHSPLNPRDIREHWDFEAGAYICSPSVRASRVESSGLMFRSTNSEGAILTMPNGACKTELSSTTSFQRYATQHAESWYQFVHSRGRDVANGELRLVYGCDTSTTWSVAAFSNTANVELKFSKTQGGESSYSWEHSEMGETTRVGPGVHDNEGLGPQGESPRNQCLFLRAMTVTLSNQSWESLGFEIPAQSMFQDSSLSRSDQVSLWSMDPATIPDTGRVFRLLSNLHAVFQLHALDTPSLDISGVASVFKRASTQNQSRFSTCNISLRVCDGVPLLLACKLMNL</sequence>
<dbReference type="EMBL" id="MU157871">
    <property type="protein sequence ID" value="KAF9526468.1"/>
    <property type="molecule type" value="Genomic_DNA"/>
</dbReference>
<evidence type="ECO:0000313" key="2">
    <source>
        <dbReference type="EMBL" id="KAF9526468.1"/>
    </source>
</evidence>
<keyword evidence="3" id="KW-1185">Reference proteome</keyword>
<dbReference type="Proteomes" id="UP000807306">
    <property type="component" value="Unassembled WGS sequence"/>
</dbReference>
<dbReference type="OrthoDB" id="2662290at2759"/>
<evidence type="ECO:0000313" key="3">
    <source>
        <dbReference type="Proteomes" id="UP000807306"/>
    </source>
</evidence>
<proteinExistence type="predicted"/>